<dbReference type="GO" id="GO:0005777">
    <property type="term" value="C:peroxisome"/>
    <property type="evidence" value="ECO:0007669"/>
    <property type="project" value="UniProtKB-SubCell"/>
</dbReference>
<evidence type="ECO:0000256" key="21">
    <source>
        <dbReference type="ARBA" id="ARBA00049010"/>
    </source>
</evidence>
<evidence type="ECO:0000256" key="15">
    <source>
        <dbReference type="ARBA" id="ARBA00023027"/>
    </source>
</evidence>
<dbReference type="FunFam" id="3.50.50.100:FF:000002">
    <property type="entry name" value="External alternative NAD(P)H-ubiquinone oxidoreductase B1, mitochondrial"/>
    <property type="match status" value="1"/>
</dbReference>
<dbReference type="PANTHER" id="PTHR43706:SF47">
    <property type="entry name" value="EXTERNAL NADH-UBIQUINONE OXIDOREDUCTASE 1, MITOCHONDRIAL-RELATED"/>
    <property type="match status" value="1"/>
</dbReference>
<keyword evidence="24" id="KW-1185">Reference proteome</keyword>
<evidence type="ECO:0000256" key="8">
    <source>
        <dbReference type="ARBA" id="ARBA00022630"/>
    </source>
</evidence>
<dbReference type="EMBL" id="JAATIQ010000029">
    <property type="protein sequence ID" value="KAF4397981.1"/>
    <property type="molecule type" value="Genomic_DNA"/>
</dbReference>
<dbReference type="FunFam" id="3.80.10.10:FF:000029">
    <property type="entry name" value="Transport inhibitor response 1"/>
    <property type="match status" value="1"/>
</dbReference>
<dbReference type="GO" id="GO:0005743">
    <property type="term" value="C:mitochondrial inner membrane"/>
    <property type="evidence" value="ECO:0007669"/>
    <property type="project" value="UniProtKB-SubCell"/>
</dbReference>
<keyword evidence="18" id="KW-0539">Nucleus</keyword>
<dbReference type="CDD" id="cd22159">
    <property type="entry name" value="F-box_AtTIR1-like"/>
    <property type="match status" value="1"/>
</dbReference>
<dbReference type="PROSITE" id="PS50222">
    <property type="entry name" value="EF_HAND_2"/>
    <property type="match status" value="1"/>
</dbReference>
<dbReference type="InterPro" id="IPR002048">
    <property type="entry name" value="EF_hand_dom"/>
</dbReference>
<evidence type="ECO:0000256" key="19">
    <source>
        <dbReference type="ARBA" id="ARBA00023294"/>
    </source>
</evidence>
<evidence type="ECO:0000259" key="22">
    <source>
        <dbReference type="PROSITE" id="PS50222"/>
    </source>
</evidence>
<dbReference type="EC" id="1.6.5.9" evidence="6"/>
<dbReference type="FunFam" id="1.20.1280.50:FF:000006">
    <property type="entry name" value="Transport inhibitor response 1"/>
    <property type="match status" value="1"/>
</dbReference>
<dbReference type="AlphaFoldDB" id="A0A7J6HSY9"/>
<dbReference type="InterPro" id="IPR023753">
    <property type="entry name" value="FAD/NAD-binding_dom"/>
</dbReference>
<reference evidence="23 24" key="1">
    <citation type="journal article" date="2020" name="bioRxiv">
        <title>Sequence and annotation of 42 cannabis genomes reveals extensive copy number variation in cannabinoid synthesis and pathogen resistance genes.</title>
        <authorList>
            <person name="Mckernan K.J."/>
            <person name="Helbert Y."/>
            <person name="Kane L.T."/>
            <person name="Ebling H."/>
            <person name="Zhang L."/>
            <person name="Liu B."/>
            <person name="Eaton Z."/>
            <person name="Mclaughlin S."/>
            <person name="Kingan S."/>
            <person name="Baybayan P."/>
            <person name="Concepcion G."/>
            <person name="Jordan M."/>
            <person name="Riva A."/>
            <person name="Barbazuk W."/>
            <person name="Harkins T."/>
        </authorList>
    </citation>
    <scope>NUCLEOTIDE SEQUENCE [LARGE SCALE GENOMIC DNA]</scope>
    <source>
        <strain evidence="24">cv. Jamaican Lion 4</strain>
        <tissue evidence="23">Leaf</tissue>
    </source>
</reference>
<dbReference type="PRINTS" id="PR00368">
    <property type="entry name" value="FADPNR"/>
</dbReference>
<evidence type="ECO:0000256" key="4">
    <source>
        <dbReference type="ARBA" id="ARBA00004906"/>
    </source>
</evidence>
<dbReference type="InterPro" id="IPR006553">
    <property type="entry name" value="Leu-rich_rpt_Cys-con_subtyp"/>
</dbReference>
<keyword evidence="16" id="KW-0496">Mitochondrion</keyword>
<evidence type="ECO:0000256" key="3">
    <source>
        <dbReference type="ARBA" id="ARBA00004275"/>
    </source>
</evidence>
<keyword evidence="17" id="KW-0576">Peroxisome</keyword>
<evidence type="ECO:0000256" key="9">
    <source>
        <dbReference type="ARBA" id="ARBA00022786"/>
    </source>
</evidence>
<dbReference type="GO" id="GO:0050136">
    <property type="term" value="F:NADH dehydrogenase (quinone) (non-electrogenic) activity"/>
    <property type="evidence" value="ECO:0007669"/>
    <property type="project" value="UniProtKB-EC"/>
</dbReference>
<dbReference type="InterPro" id="IPR032675">
    <property type="entry name" value="LRR_dom_sf"/>
</dbReference>
<evidence type="ECO:0000256" key="11">
    <source>
        <dbReference type="ARBA" id="ARBA00022827"/>
    </source>
</evidence>
<evidence type="ECO:0000256" key="7">
    <source>
        <dbReference type="ARBA" id="ARBA00022473"/>
    </source>
</evidence>
<evidence type="ECO:0000313" key="24">
    <source>
        <dbReference type="Proteomes" id="UP000583929"/>
    </source>
</evidence>
<evidence type="ECO:0000256" key="1">
    <source>
        <dbReference type="ARBA" id="ARBA00004123"/>
    </source>
</evidence>
<evidence type="ECO:0000313" key="23">
    <source>
        <dbReference type="EMBL" id="KAF4397981.1"/>
    </source>
</evidence>
<evidence type="ECO:0000256" key="2">
    <source>
        <dbReference type="ARBA" id="ARBA00004137"/>
    </source>
</evidence>
<name>A0A7J6HSY9_CANSA</name>
<dbReference type="Gene3D" id="3.50.50.100">
    <property type="match status" value="1"/>
</dbReference>
<proteinExistence type="inferred from homology"/>
<keyword evidence="10" id="KW-0999">Mitochondrion inner membrane</keyword>
<dbReference type="SUPFAM" id="SSF47473">
    <property type="entry name" value="EF-hand"/>
    <property type="match status" value="1"/>
</dbReference>
<keyword evidence="11" id="KW-0274">FAD</keyword>
<dbReference type="SMART" id="SM00054">
    <property type="entry name" value="EFh"/>
    <property type="match status" value="1"/>
</dbReference>
<evidence type="ECO:0000256" key="12">
    <source>
        <dbReference type="ARBA" id="ARBA00022837"/>
    </source>
</evidence>
<keyword evidence="12" id="KW-0106">Calcium</keyword>
<dbReference type="InterPro" id="IPR011992">
    <property type="entry name" value="EF-hand-dom_pair"/>
</dbReference>
<evidence type="ECO:0000256" key="10">
    <source>
        <dbReference type="ARBA" id="ARBA00022792"/>
    </source>
</evidence>
<dbReference type="PROSITE" id="PS00018">
    <property type="entry name" value="EF_HAND_1"/>
    <property type="match status" value="1"/>
</dbReference>
<dbReference type="Gene3D" id="3.80.10.10">
    <property type="entry name" value="Ribonuclease Inhibitor"/>
    <property type="match status" value="1"/>
</dbReference>
<dbReference type="GO" id="GO:0010011">
    <property type="term" value="F:auxin binding"/>
    <property type="evidence" value="ECO:0007669"/>
    <property type="project" value="UniProtKB-ARBA"/>
</dbReference>
<dbReference type="SUPFAM" id="SSF52047">
    <property type="entry name" value="RNI-like"/>
    <property type="match status" value="1"/>
</dbReference>
<dbReference type="Proteomes" id="UP000583929">
    <property type="component" value="Unassembled WGS sequence"/>
</dbReference>
<dbReference type="InterPro" id="IPR045024">
    <property type="entry name" value="NDH-2"/>
</dbReference>
<comment type="catalytic activity">
    <reaction evidence="20">
        <text>a quinone + NADH + H(+) = a quinol + NAD(+)</text>
        <dbReference type="Rhea" id="RHEA:46160"/>
        <dbReference type="ChEBI" id="CHEBI:15378"/>
        <dbReference type="ChEBI" id="CHEBI:24646"/>
        <dbReference type="ChEBI" id="CHEBI:57540"/>
        <dbReference type="ChEBI" id="CHEBI:57945"/>
        <dbReference type="ChEBI" id="CHEBI:132124"/>
        <dbReference type="EC" id="1.6.5.9"/>
    </reaction>
</comment>
<evidence type="ECO:0000256" key="16">
    <source>
        <dbReference type="ARBA" id="ARBA00023128"/>
    </source>
</evidence>
<comment type="pathway">
    <text evidence="4">Protein modification; protein ubiquitination.</text>
</comment>
<gene>
    <name evidence="23" type="ORF">G4B88_019702</name>
</gene>
<comment type="subcellular location">
    <subcellularLocation>
        <location evidence="2">Mitochondrion inner membrane</location>
        <topology evidence="2">Peripheral membrane protein</topology>
        <orientation evidence="2">Intermembrane side</orientation>
    </subcellularLocation>
    <subcellularLocation>
        <location evidence="1">Nucleus</location>
    </subcellularLocation>
    <subcellularLocation>
        <location evidence="3">Peroxisome</location>
    </subcellularLocation>
</comment>
<dbReference type="Gene3D" id="1.20.1280.50">
    <property type="match status" value="1"/>
</dbReference>
<keyword evidence="10" id="KW-0472">Membrane</keyword>
<evidence type="ECO:0000256" key="18">
    <source>
        <dbReference type="ARBA" id="ARBA00023242"/>
    </source>
</evidence>
<dbReference type="Pfam" id="PF18791">
    <property type="entry name" value="Transp_inhibit"/>
    <property type="match status" value="1"/>
</dbReference>
<keyword evidence="19" id="KW-0927">Auxin signaling pathway</keyword>
<sequence>MRGYTIFQRVSKAFHDNPSLSKLLVVVTVSGGGLVAYAEANQVNSPQITNVSEVDSKKKKVVVLGTGWAGTSFLRNLSNPSYEVQVVSPRNYFAFTPLLPSVTCGTVEARSIVEPVRNIVRKKNVDVQFCEAECIKIDAKNKKIYCRSNQNNNLNGQEEFVLDYDVLVIGIGANVNTFNTPGVMEHCHFLKEVEDAQKIRRTVIDCFERACLPTVSNEEKKRILHFAIVGGGPTGVEFAAELHDYVNEDLVKLYPGVKDLVKITLLEAGGHILGMFDKRITAFAEQKFQREGIDVKTGSMVIKVSDKEISTKEMKTGEISTIPYGMVLWSTGIGTRPVIKDFMMQVGQANRRALATDEWLRVEGCDNVYALGDCATINQRKVMEDISAIFSKADKDNSGTLTAKEFQEVLADICERYPQVDLYLKSKQMRDIVDLLKESKGDVSKESIELNIEEFKAALSQVDSQMKFLPATAQVAAQQGVYLAKCLNRLEECEKNPEGPLRFRGSGRHRFRPFRYQLNPLNFLLCTNILGNLLHWGESKQQPNFLEIGFLLGRALSGSGILCMQANKSAGVTEHSWFRTGQGVSFMEETLAAYELVDMNKPFQDCFAKKHLLMEISSMDSKRKKESAESKHFPGEVLEGVLGLIKSRKDRSSLSLVCKDWYNAERWSRTCVFIGNCYSVSPEILARRFPNIRSVTLKGKPRFSDFNLVPRNWGADVQSWLSVFAVKYPNLEELRLKRMSVRDESLEFLAHSFPNFKALSLLSCDGFSTEGLAAIATHCKNLVELDIQDNDVDDRSGSWLSCFPESFTSLETLNFANLNSDVCFDALERLVIRCKSLKTLKVNKNINLEQLQKLISHAPRLMELGTGMFIQDLTANQHSELESAFNNCKNLHTLSGLWETKALFLPALYPACTNVTFLNFSYAVVRSPEFASLLSHCPNLRRLWVLDTVEDKGLEAIGTHCPLLEELRVFPDNPFDPEVIHGVTESGFLAVSFGCPKLHYVLYFCRQMTNAAVASIVKNCPGFTHFRLCIMEPGKPDYLTNEPMDEAFGAVVKTCTKLQRLAVSGLLTDLTFEYIGKYAKNLETLSVAFAGSSDWGMRCVLSGCSKLRKLEIRDSPFGNEALLSGIEKYESMRSLWMSACKVTKSGCQLLAREMPRLNVEVINDEGSGDMVANKIYVYRSVAGPRKDAPPFVLTL</sequence>
<accession>A0A7J6HSY9</accession>
<dbReference type="SUPFAM" id="SSF51905">
    <property type="entry name" value="FAD/NAD(P)-binding domain"/>
    <property type="match status" value="2"/>
</dbReference>
<evidence type="ECO:0000256" key="17">
    <source>
        <dbReference type="ARBA" id="ARBA00023140"/>
    </source>
</evidence>
<dbReference type="GO" id="GO:0005509">
    <property type="term" value="F:calcium ion binding"/>
    <property type="evidence" value="ECO:0007669"/>
    <property type="project" value="InterPro"/>
</dbReference>
<evidence type="ECO:0000256" key="20">
    <source>
        <dbReference type="ARBA" id="ARBA00047599"/>
    </source>
</evidence>
<dbReference type="GO" id="GO:0010152">
    <property type="term" value="P:pollen maturation"/>
    <property type="evidence" value="ECO:0007669"/>
    <property type="project" value="UniProtKB-ARBA"/>
</dbReference>
<evidence type="ECO:0000256" key="13">
    <source>
        <dbReference type="ARBA" id="ARBA00022946"/>
    </source>
</evidence>
<comment type="similarity">
    <text evidence="5">Belongs to the NADH dehydrogenase family.</text>
</comment>
<dbReference type="GO" id="GO:0009734">
    <property type="term" value="P:auxin-activated signaling pathway"/>
    <property type="evidence" value="ECO:0007669"/>
    <property type="project" value="UniProtKB-KW"/>
</dbReference>
<comment type="catalytic activity">
    <reaction evidence="21">
        <text>a ubiquinone + NADH + H(+) = a ubiquinol + NAD(+)</text>
        <dbReference type="Rhea" id="RHEA:23152"/>
        <dbReference type="Rhea" id="RHEA-COMP:9565"/>
        <dbReference type="Rhea" id="RHEA-COMP:9566"/>
        <dbReference type="ChEBI" id="CHEBI:15378"/>
        <dbReference type="ChEBI" id="CHEBI:16389"/>
        <dbReference type="ChEBI" id="CHEBI:17976"/>
        <dbReference type="ChEBI" id="CHEBI:57540"/>
        <dbReference type="ChEBI" id="CHEBI:57945"/>
    </reaction>
</comment>
<dbReference type="InterPro" id="IPR041567">
    <property type="entry name" value="COI1_F-box"/>
</dbReference>
<comment type="caution">
    <text evidence="23">The sequence shown here is derived from an EMBL/GenBank/DDBJ whole genome shotgun (WGS) entry which is preliminary data.</text>
</comment>
<dbReference type="GO" id="GO:0005634">
    <property type="term" value="C:nucleus"/>
    <property type="evidence" value="ECO:0007669"/>
    <property type="project" value="UniProtKB-SubCell"/>
</dbReference>
<dbReference type="Pfam" id="PF18511">
    <property type="entry name" value="F-box_5"/>
    <property type="match status" value="1"/>
</dbReference>
<evidence type="ECO:0000256" key="14">
    <source>
        <dbReference type="ARBA" id="ARBA00023002"/>
    </source>
</evidence>
<keyword evidence="14" id="KW-0560">Oxidoreductase</keyword>
<keyword evidence="8" id="KW-0285">Flavoprotein</keyword>
<dbReference type="InterPro" id="IPR018247">
    <property type="entry name" value="EF_Hand_1_Ca_BS"/>
</dbReference>
<evidence type="ECO:0000256" key="5">
    <source>
        <dbReference type="ARBA" id="ARBA00005272"/>
    </source>
</evidence>
<dbReference type="Pfam" id="PF07992">
    <property type="entry name" value="Pyr_redox_2"/>
    <property type="match status" value="1"/>
</dbReference>
<dbReference type="SMART" id="SM00367">
    <property type="entry name" value="LRR_CC"/>
    <property type="match status" value="6"/>
</dbReference>
<keyword evidence="9" id="KW-0833">Ubl conjugation pathway</keyword>
<evidence type="ECO:0000256" key="6">
    <source>
        <dbReference type="ARBA" id="ARBA00012637"/>
    </source>
</evidence>
<dbReference type="InterPro" id="IPR041101">
    <property type="entry name" value="Transp_inhibit"/>
</dbReference>
<dbReference type="InterPro" id="IPR036188">
    <property type="entry name" value="FAD/NAD-bd_sf"/>
</dbReference>
<dbReference type="PANTHER" id="PTHR43706">
    <property type="entry name" value="NADH DEHYDROGENASE"/>
    <property type="match status" value="1"/>
</dbReference>
<keyword evidence="7" id="KW-0217">Developmental protein</keyword>
<feature type="domain" description="EF-hand" evidence="22">
    <location>
        <begin position="381"/>
        <end position="416"/>
    </location>
</feature>
<keyword evidence="13" id="KW-0809">Transit peptide</keyword>
<keyword evidence="15" id="KW-0520">NAD</keyword>
<organism evidence="23 24">
    <name type="scientific">Cannabis sativa</name>
    <name type="common">Hemp</name>
    <name type="synonym">Marijuana</name>
    <dbReference type="NCBI Taxonomy" id="3483"/>
    <lineage>
        <taxon>Eukaryota</taxon>
        <taxon>Viridiplantae</taxon>
        <taxon>Streptophyta</taxon>
        <taxon>Embryophyta</taxon>
        <taxon>Tracheophyta</taxon>
        <taxon>Spermatophyta</taxon>
        <taxon>Magnoliopsida</taxon>
        <taxon>eudicotyledons</taxon>
        <taxon>Gunneridae</taxon>
        <taxon>Pentapetalae</taxon>
        <taxon>rosids</taxon>
        <taxon>fabids</taxon>
        <taxon>Rosales</taxon>
        <taxon>Cannabaceae</taxon>
        <taxon>Cannabis</taxon>
    </lineage>
</organism>
<protein>
    <recommendedName>
        <fullName evidence="6">NADH:ubiquinone reductase (non-electrogenic)</fullName>
        <ecNumber evidence="6">1.6.5.9</ecNumber>
    </recommendedName>
</protein>